<dbReference type="Proteomes" id="UP000252147">
    <property type="component" value="Unassembled WGS sequence"/>
</dbReference>
<evidence type="ECO:0000256" key="6">
    <source>
        <dbReference type="ARBA" id="ARBA00023002"/>
    </source>
</evidence>
<comment type="catalytic activity">
    <reaction evidence="8">
        <text>(6S)-5,6,7,8-tetrahydrofolate + NADP(+) = 7,8-dihydrofolate + NADPH + H(+)</text>
        <dbReference type="Rhea" id="RHEA:15009"/>
        <dbReference type="ChEBI" id="CHEBI:15378"/>
        <dbReference type="ChEBI" id="CHEBI:57451"/>
        <dbReference type="ChEBI" id="CHEBI:57453"/>
        <dbReference type="ChEBI" id="CHEBI:57783"/>
        <dbReference type="ChEBI" id="CHEBI:58349"/>
        <dbReference type="EC" id="1.5.1.3"/>
    </reaction>
</comment>
<dbReference type="EC" id="1.5.1.3" evidence="3 8"/>
<organism evidence="11 12">
    <name type="scientific">SAR86 cluster bacterium</name>
    <dbReference type="NCBI Taxonomy" id="2030880"/>
    <lineage>
        <taxon>Bacteria</taxon>
        <taxon>Pseudomonadati</taxon>
        <taxon>Pseudomonadota</taxon>
        <taxon>Gammaproteobacteria</taxon>
        <taxon>SAR86 cluster</taxon>
    </lineage>
</organism>
<comment type="pathway">
    <text evidence="1 8">Cofactor biosynthesis; tetrahydrofolate biosynthesis; 5,6,7,8-tetrahydrofolate from 7,8-dihydrofolate: step 1/1.</text>
</comment>
<comment type="caution">
    <text evidence="11">The sequence shown here is derived from an EMBL/GenBank/DDBJ whole genome shotgun (WGS) entry which is preliminary data.</text>
</comment>
<dbReference type="PANTHER" id="PTHR48069:SF3">
    <property type="entry name" value="DIHYDROFOLATE REDUCTASE"/>
    <property type="match status" value="1"/>
</dbReference>
<evidence type="ECO:0000256" key="8">
    <source>
        <dbReference type="PIRNR" id="PIRNR000194"/>
    </source>
</evidence>
<evidence type="ECO:0000256" key="1">
    <source>
        <dbReference type="ARBA" id="ARBA00004903"/>
    </source>
</evidence>
<dbReference type="InterPro" id="IPR017925">
    <property type="entry name" value="DHFR_CS"/>
</dbReference>
<keyword evidence="5 8" id="KW-0521">NADP</keyword>
<feature type="domain" description="DHFR" evidence="10">
    <location>
        <begin position="2"/>
        <end position="166"/>
    </location>
</feature>
<dbReference type="EMBL" id="QOPD01000001">
    <property type="protein sequence ID" value="RCL39302.1"/>
    <property type="molecule type" value="Genomic_DNA"/>
</dbReference>
<dbReference type="UniPathway" id="UPA00077">
    <property type="reaction ID" value="UER00158"/>
</dbReference>
<comment type="function">
    <text evidence="7 8">Key enzyme in folate metabolism. Catalyzes an essential reaction for de novo glycine and purine synthesis, and for DNA precursor synthesis.</text>
</comment>
<keyword evidence="4 8" id="KW-0554">One-carbon metabolism</keyword>
<evidence type="ECO:0000313" key="12">
    <source>
        <dbReference type="Proteomes" id="UP000252147"/>
    </source>
</evidence>
<dbReference type="PROSITE" id="PS51330">
    <property type="entry name" value="DHFR_2"/>
    <property type="match status" value="1"/>
</dbReference>
<dbReference type="PROSITE" id="PS00075">
    <property type="entry name" value="DHFR_1"/>
    <property type="match status" value="1"/>
</dbReference>
<evidence type="ECO:0000256" key="5">
    <source>
        <dbReference type="ARBA" id="ARBA00022857"/>
    </source>
</evidence>
<dbReference type="InterPro" id="IPR024072">
    <property type="entry name" value="DHFR-like_dom_sf"/>
</dbReference>
<sequence length="168" mass="19150">MIISSLVAMNSSLLIGKDNDLPWHLKDDLAHFKNYSMNKPIIMGRNTYESIGRPLPNRHNIVITTTINELDGAVVVNNFLDAIEAAKKYCLASNQNEIVIIGGAKIFALAKDMINKLVITWVEANELVGDVYYPRFNLKNWIEQSQKSFKKNADNDYDFVIKEYLLKK</sequence>
<evidence type="ECO:0000313" key="11">
    <source>
        <dbReference type="EMBL" id="RCL39302.1"/>
    </source>
</evidence>
<dbReference type="AlphaFoldDB" id="A0A368BR39"/>
<evidence type="ECO:0000259" key="10">
    <source>
        <dbReference type="PROSITE" id="PS51330"/>
    </source>
</evidence>
<reference evidence="11 12" key="1">
    <citation type="journal article" date="2018" name="Microbiome">
        <title>Fine metagenomic profile of the Mediterranean stratified and mixed water columns revealed by assembly and recruitment.</title>
        <authorList>
            <person name="Haro-Moreno J.M."/>
            <person name="Lopez-Perez M."/>
            <person name="De La Torre J.R."/>
            <person name="Picazo A."/>
            <person name="Camacho A."/>
            <person name="Rodriguez-Valera F."/>
        </authorList>
    </citation>
    <scope>NUCLEOTIDE SEQUENCE [LARGE SCALE GENOMIC DNA]</scope>
    <source>
        <strain evidence="11">MED-G83</strain>
    </source>
</reference>
<dbReference type="GO" id="GO:0046654">
    <property type="term" value="P:tetrahydrofolate biosynthetic process"/>
    <property type="evidence" value="ECO:0007669"/>
    <property type="project" value="UniProtKB-UniPathway"/>
</dbReference>
<evidence type="ECO:0000256" key="3">
    <source>
        <dbReference type="ARBA" id="ARBA00012856"/>
    </source>
</evidence>
<dbReference type="CDD" id="cd00209">
    <property type="entry name" value="DHFR"/>
    <property type="match status" value="1"/>
</dbReference>
<keyword evidence="6 8" id="KW-0560">Oxidoreductase</keyword>
<dbReference type="GO" id="GO:0006730">
    <property type="term" value="P:one-carbon metabolic process"/>
    <property type="evidence" value="ECO:0007669"/>
    <property type="project" value="UniProtKB-KW"/>
</dbReference>
<dbReference type="Pfam" id="PF00186">
    <property type="entry name" value="DHFR_1"/>
    <property type="match status" value="1"/>
</dbReference>
<gene>
    <name evidence="11" type="ORF">DBW97_00820</name>
</gene>
<protein>
    <recommendedName>
        <fullName evidence="3 8">Dihydrofolate reductase</fullName>
        <ecNumber evidence="3 8">1.5.1.3</ecNumber>
    </recommendedName>
</protein>
<dbReference type="GO" id="GO:0046452">
    <property type="term" value="P:dihydrofolate metabolic process"/>
    <property type="evidence" value="ECO:0007669"/>
    <property type="project" value="TreeGrafter"/>
</dbReference>
<dbReference type="GO" id="GO:0004146">
    <property type="term" value="F:dihydrofolate reductase activity"/>
    <property type="evidence" value="ECO:0007669"/>
    <property type="project" value="UniProtKB-EC"/>
</dbReference>
<name>A0A368BR39_9GAMM</name>
<evidence type="ECO:0000256" key="7">
    <source>
        <dbReference type="ARBA" id="ARBA00025067"/>
    </source>
</evidence>
<dbReference type="PANTHER" id="PTHR48069">
    <property type="entry name" value="DIHYDROFOLATE REDUCTASE"/>
    <property type="match status" value="1"/>
</dbReference>
<dbReference type="GO" id="GO:0050661">
    <property type="term" value="F:NADP binding"/>
    <property type="evidence" value="ECO:0007669"/>
    <property type="project" value="InterPro"/>
</dbReference>
<evidence type="ECO:0000256" key="9">
    <source>
        <dbReference type="RuleBase" id="RU004474"/>
    </source>
</evidence>
<proteinExistence type="inferred from homology"/>
<dbReference type="GO" id="GO:0046655">
    <property type="term" value="P:folic acid metabolic process"/>
    <property type="evidence" value="ECO:0007669"/>
    <property type="project" value="TreeGrafter"/>
</dbReference>
<dbReference type="InterPro" id="IPR001796">
    <property type="entry name" value="DHFR_dom"/>
</dbReference>
<dbReference type="InterPro" id="IPR012259">
    <property type="entry name" value="DHFR"/>
</dbReference>
<evidence type="ECO:0000256" key="2">
    <source>
        <dbReference type="ARBA" id="ARBA00009539"/>
    </source>
</evidence>
<comment type="similarity">
    <text evidence="2 8 9">Belongs to the dihydrofolate reductase family.</text>
</comment>
<dbReference type="PIRSF" id="PIRSF000194">
    <property type="entry name" value="DHFR"/>
    <property type="match status" value="1"/>
</dbReference>
<accession>A0A368BR39</accession>
<dbReference type="SUPFAM" id="SSF53597">
    <property type="entry name" value="Dihydrofolate reductase-like"/>
    <property type="match status" value="1"/>
</dbReference>
<evidence type="ECO:0000256" key="4">
    <source>
        <dbReference type="ARBA" id="ARBA00022563"/>
    </source>
</evidence>
<dbReference type="Gene3D" id="3.40.430.10">
    <property type="entry name" value="Dihydrofolate Reductase, subunit A"/>
    <property type="match status" value="1"/>
</dbReference>
<dbReference type="GO" id="GO:0005829">
    <property type="term" value="C:cytosol"/>
    <property type="evidence" value="ECO:0007669"/>
    <property type="project" value="TreeGrafter"/>
</dbReference>
<dbReference type="PRINTS" id="PR00070">
    <property type="entry name" value="DHFR"/>
</dbReference>